<name>A0AAP0I5B1_9MAGN</name>
<protein>
    <submittedName>
        <fullName evidence="2">Uncharacterized protein</fullName>
    </submittedName>
</protein>
<proteinExistence type="predicted"/>
<feature type="region of interest" description="Disordered" evidence="1">
    <location>
        <begin position="35"/>
        <end position="78"/>
    </location>
</feature>
<dbReference type="EMBL" id="JBBNAE010000007">
    <property type="protein sequence ID" value="KAK9108932.1"/>
    <property type="molecule type" value="Genomic_DNA"/>
</dbReference>
<evidence type="ECO:0000313" key="3">
    <source>
        <dbReference type="Proteomes" id="UP001417504"/>
    </source>
</evidence>
<accession>A0AAP0I5B1</accession>
<comment type="caution">
    <text evidence="2">The sequence shown here is derived from an EMBL/GenBank/DDBJ whole genome shotgun (WGS) entry which is preliminary data.</text>
</comment>
<dbReference type="Proteomes" id="UP001417504">
    <property type="component" value="Unassembled WGS sequence"/>
</dbReference>
<organism evidence="2 3">
    <name type="scientific">Stephania japonica</name>
    <dbReference type="NCBI Taxonomy" id="461633"/>
    <lineage>
        <taxon>Eukaryota</taxon>
        <taxon>Viridiplantae</taxon>
        <taxon>Streptophyta</taxon>
        <taxon>Embryophyta</taxon>
        <taxon>Tracheophyta</taxon>
        <taxon>Spermatophyta</taxon>
        <taxon>Magnoliopsida</taxon>
        <taxon>Ranunculales</taxon>
        <taxon>Menispermaceae</taxon>
        <taxon>Menispermoideae</taxon>
        <taxon>Cissampelideae</taxon>
        <taxon>Stephania</taxon>
    </lineage>
</organism>
<evidence type="ECO:0000313" key="2">
    <source>
        <dbReference type="EMBL" id="KAK9108932.1"/>
    </source>
</evidence>
<dbReference type="AlphaFoldDB" id="A0AAP0I5B1"/>
<keyword evidence="3" id="KW-1185">Reference proteome</keyword>
<gene>
    <name evidence="2" type="ORF">Sjap_016992</name>
</gene>
<reference evidence="2 3" key="1">
    <citation type="submission" date="2024-01" db="EMBL/GenBank/DDBJ databases">
        <title>Genome assemblies of Stephania.</title>
        <authorList>
            <person name="Yang L."/>
        </authorList>
    </citation>
    <scope>NUCLEOTIDE SEQUENCE [LARGE SCALE GENOMIC DNA]</scope>
    <source>
        <strain evidence="2">QJT</strain>
        <tissue evidence="2">Leaf</tissue>
    </source>
</reference>
<sequence length="94" mass="10357">MSKYRLTGMARTKRTEDVRKVEEAKKIEEVNKKTAEAGKLVGRRAQTASYKKSKEMGKGSDAKESDERSISDGSGGSLSVWRFCGVRVVGLDTI</sequence>
<evidence type="ECO:0000256" key="1">
    <source>
        <dbReference type="SAM" id="MobiDB-lite"/>
    </source>
</evidence>
<feature type="compositionally biased region" description="Basic and acidic residues" evidence="1">
    <location>
        <begin position="52"/>
        <end position="70"/>
    </location>
</feature>